<dbReference type="Gene3D" id="1.10.150.130">
    <property type="match status" value="1"/>
</dbReference>
<dbReference type="GO" id="GO:0003677">
    <property type="term" value="F:DNA binding"/>
    <property type="evidence" value="ECO:0007669"/>
    <property type="project" value="UniProtKB-UniRule"/>
</dbReference>
<reference evidence="7" key="2">
    <citation type="journal article" date="2021" name="PeerJ">
        <title>Extensive microbial diversity within the chicken gut microbiome revealed by metagenomics and culture.</title>
        <authorList>
            <person name="Gilroy R."/>
            <person name="Ravi A."/>
            <person name="Getino M."/>
            <person name="Pursley I."/>
            <person name="Horton D.L."/>
            <person name="Alikhan N.F."/>
            <person name="Baker D."/>
            <person name="Gharbi K."/>
            <person name="Hall N."/>
            <person name="Watson M."/>
            <person name="Adriaenssens E.M."/>
            <person name="Foster-Nyarko E."/>
            <person name="Jarju S."/>
            <person name="Secka A."/>
            <person name="Antonio M."/>
            <person name="Oren A."/>
            <person name="Chaudhuri R.R."/>
            <person name="La Ragione R."/>
            <person name="Hildebrand F."/>
            <person name="Pallen M.J."/>
        </authorList>
    </citation>
    <scope>NUCLEOTIDE SEQUENCE</scope>
    <source>
        <strain evidence="7">8207</strain>
    </source>
</reference>
<dbReference type="InterPro" id="IPR011010">
    <property type="entry name" value="DNA_brk_join_enz"/>
</dbReference>
<dbReference type="InterPro" id="IPR050090">
    <property type="entry name" value="Tyrosine_recombinase_XerCD"/>
</dbReference>
<evidence type="ECO:0000256" key="4">
    <source>
        <dbReference type="PROSITE-ProRule" id="PRU01248"/>
    </source>
</evidence>
<evidence type="ECO:0000256" key="1">
    <source>
        <dbReference type="ARBA" id="ARBA00022908"/>
    </source>
</evidence>
<dbReference type="InterPro" id="IPR010998">
    <property type="entry name" value="Integrase_recombinase_N"/>
</dbReference>
<dbReference type="AlphaFoldDB" id="A0A9D9GU81"/>
<evidence type="ECO:0000259" key="5">
    <source>
        <dbReference type="PROSITE" id="PS51898"/>
    </source>
</evidence>
<dbReference type="SUPFAM" id="SSF47823">
    <property type="entry name" value="lambda integrase-like, N-terminal domain"/>
    <property type="match status" value="1"/>
</dbReference>
<evidence type="ECO:0000259" key="6">
    <source>
        <dbReference type="PROSITE" id="PS51900"/>
    </source>
</evidence>
<dbReference type="PROSITE" id="PS51898">
    <property type="entry name" value="TYR_RECOMBINASE"/>
    <property type="match status" value="1"/>
</dbReference>
<dbReference type="PROSITE" id="PS51900">
    <property type="entry name" value="CB"/>
    <property type="match status" value="1"/>
</dbReference>
<dbReference type="PANTHER" id="PTHR30349">
    <property type="entry name" value="PHAGE INTEGRASE-RELATED"/>
    <property type="match status" value="1"/>
</dbReference>
<dbReference type="SUPFAM" id="SSF56349">
    <property type="entry name" value="DNA breaking-rejoining enzymes"/>
    <property type="match status" value="1"/>
</dbReference>
<name>A0A9D9GU81_9PROT</name>
<proteinExistence type="predicted"/>
<comment type="caution">
    <text evidence="7">The sequence shown here is derived from an EMBL/GenBank/DDBJ whole genome shotgun (WGS) entry which is preliminary data.</text>
</comment>
<dbReference type="Gene3D" id="1.10.443.10">
    <property type="entry name" value="Intergrase catalytic core"/>
    <property type="match status" value="1"/>
</dbReference>
<evidence type="ECO:0000256" key="2">
    <source>
        <dbReference type="ARBA" id="ARBA00023125"/>
    </source>
</evidence>
<dbReference type="Pfam" id="PF00589">
    <property type="entry name" value="Phage_integrase"/>
    <property type="match status" value="1"/>
</dbReference>
<dbReference type="PANTHER" id="PTHR30349:SF90">
    <property type="entry name" value="TYROSINE RECOMBINASE XERD"/>
    <property type="match status" value="1"/>
</dbReference>
<dbReference type="InterPro" id="IPR004107">
    <property type="entry name" value="Integrase_SAM-like_N"/>
</dbReference>
<dbReference type="EMBL" id="JADINC010000032">
    <property type="protein sequence ID" value="MBO8425271.1"/>
    <property type="molecule type" value="Genomic_DNA"/>
</dbReference>
<feature type="domain" description="Core-binding (CB)" evidence="6">
    <location>
        <begin position="1"/>
        <end position="90"/>
    </location>
</feature>
<keyword evidence="2 4" id="KW-0238">DNA-binding</keyword>
<keyword evidence="3" id="KW-0233">DNA recombination</keyword>
<dbReference type="GO" id="GO:0015074">
    <property type="term" value="P:DNA integration"/>
    <property type="evidence" value="ECO:0007669"/>
    <property type="project" value="UniProtKB-KW"/>
</dbReference>
<sequence length="307" mass="34432">MNELVAEFTEYLTQTKNYSVHTATAYETDIRDFIRFYENYIGANVGVAEIVRADAICFRAWMADRARCGHSNKSTARALSSLRSFYKYLAKYHNAENSAIGLISSPKIPRKLSKAIDVGDVRDMHDAIHEIDDGEPWIAARDWALVMLIFGCGLRISEALSLKNIDVSGRPDALRILGKGAKERIVPILDPVLDAIEKYTHLRPFGAAPDDPLFRSVRGLAMTPRMAEKVIEKLRHYLQLPDYVTPHALRHTFATAMLAGGADLRSLQELLGHSSLATTQLYTKVNMAEIMNIYEHAHPMADTDKDE</sequence>
<evidence type="ECO:0000313" key="8">
    <source>
        <dbReference type="Proteomes" id="UP000823630"/>
    </source>
</evidence>
<dbReference type="InterPro" id="IPR002104">
    <property type="entry name" value="Integrase_catalytic"/>
</dbReference>
<organism evidence="7 8">
    <name type="scientific">Candidatus Enterousia avistercoris</name>
    <dbReference type="NCBI Taxonomy" id="2840788"/>
    <lineage>
        <taxon>Bacteria</taxon>
        <taxon>Pseudomonadati</taxon>
        <taxon>Pseudomonadota</taxon>
        <taxon>Alphaproteobacteria</taxon>
        <taxon>Candidatus Enterousia</taxon>
    </lineage>
</organism>
<dbReference type="Pfam" id="PF02899">
    <property type="entry name" value="Phage_int_SAM_1"/>
    <property type="match status" value="1"/>
</dbReference>
<dbReference type="GO" id="GO:0006310">
    <property type="term" value="P:DNA recombination"/>
    <property type="evidence" value="ECO:0007669"/>
    <property type="project" value="UniProtKB-KW"/>
</dbReference>
<reference evidence="7" key="1">
    <citation type="submission" date="2020-10" db="EMBL/GenBank/DDBJ databases">
        <authorList>
            <person name="Gilroy R."/>
        </authorList>
    </citation>
    <scope>NUCLEOTIDE SEQUENCE</scope>
    <source>
        <strain evidence="7">8207</strain>
    </source>
</reference>
<keyword evidence="1" id="KW-0229">DNA integration</keyword>
<dbReference type="InterPro" id="IPR013762">
    <property type="entry name" value="Integrase-like_cat_sf"/>
</dbReference>
<dbReference type="InterPro" id="IPR044068">
    <property type="entry name" value="CB"/>
</dbReference>
<evidence type="ECO:0000313" key="7">
    <source>
        <dbReference type="EMBL" id="MBO8425271.1"/>
    </source>
</evidence>
<feature type="domain" description="Tyr recombinase" evidence="5">
    <location>
        <begin position="111"/>
        <end position="295"/>
    </location>
</feature>
<evidence type="ECO:0000256" key="3">
    <source>
        <dbReference type="ARBA" id="ARBA00023172"/>
    </source>
</evidence>
<dbReference type="Proteomes" id="UP000823630">
    <property type="component" value="Unassembled WGS sequence"/>
</dbReference>
<protein>
    <submittedName>
        <fullName evidence="7">Tyrosine recombinase XerC</fullName>
    </submittedName>
</protein>
<accession>A0A9D9GU81</accession>
<gene>
    <name evidence="7" type="ORF">IAC69_02195</name>
</gene>